<keyword evidence="3" id="KW-1185">Reference proteome</keyword>
<reference evidence="2 3" key="1">
    <citation type="submission" date="2020-12" db="EMBL/GenBank/DDBJ databases">
        <title>FDA dAtabase for Regulatory Grade micrObial Sequences (FDA-ARGOS): Supporting development and validation of Infectious Disease Dx tests.</title>
        <authorList>
            <person name="Sproer C."/>
            <person name="Gronow S."/>
            <person name="Severitt S."/>
            <person name="Schroder I."/>
            <person name="Tallon L."/>
            <person name="Sadzewicz L."/>
            <person name="Zhao X."/>
            <person name="Boylan J."/>
            <person name="Ott S."/>
            <person name="Bowen H."/>
            <person name="Vavikolanu K."/>
            <person name="Mehta A."/>
            <person name="Aluvathingal J."/>
            <person name="Nadendla S."/>
            <person name="Lowell S."/>
            <person name="Myers T."/>
            <person name="Yan Y."/>
            <person name="Sichtig H."/>
        </authorList>
    </citation>
    <scope>NUCLEOTIDE SEQUENCE [LARGE SCALE GENOMIC DNA]</scope>
    <source>
        <strain evidence="2 3">FDAARGOS_985</strain>
    </source>
</reference>
<dbReference type="GO" id="GO:0003676">
    <property type="term" value="F:nucleic acid binding"/>
    <property type="evidence" value="ECO:0007669"/>
    <property type="project" value="InterPro"/>
</dbReference>
<sequence length="103" mass="11670">MGRGHYLRANRVGWVYVSFVTDVYSRKILGWKVSFSLRADLALDTLNMAIYQRCREGMDTSGLVHHSDQGVQYRRRALRASTSPAQGGRLGELQGRLLRQCPS</sequence>
<dbReference type="InterPro" id="IPR012337">
    <property type="entry name" value="RNaseH-like_sf"/>
</dbReference>
<name>A0AAQ0BVP4_9ACTO</name>
<evidence type="ECO:0000313" key="3">
    <source>
        <dbReference type="Proteomes" id="UP000595220"/>
    </source>
</evidence>
<evidence type="ECO:0000259" key="1">
    <source>
        <dbReference type="Pfam" id="PF00665"/>
    </source>
</evidence>
<dbReference type="Pfam" id="PF00665">
    <property type="entry name" value="rve"/>
    <property type="match status" value="1"/>
</dbReference>
<feature type="domain" description="Integrase catalytic" evidence="1">
    <location>
        <begin position="8"/>
        <end position="79"/>
    </location>
</feature>
<dbReference type="EMBL" id="CP066065">
    <property type="protein sequence ID" value="QQC43584.1"/>
    <property type="molecule type" value="Genomic_DNA"/>
</dbReference>
<accession>A0AAQ0BVP4</accession>
<dbReference type="PANTHER" id="PTHR46889:SF4">
    <property type="entry name" value="TRANSPOSASE INSO FOR INSERTION SEQUENCE ELEMENT IS911B-RELATED"/>
    <property type="match status" value="1"/>
</dbReference>
<dbReference type="GO" id="GO:0015074">
    <property type="term" value="P:DNA integration"/>
    <property type="evidence" value="ECO:0007669"/>
    <property type="project" value="InterPro"/>
</dbReference>
<gene>
    <name evidence="2" type="ORF">I6H42_07305</name>
</gene>
<dbReference type="RefSeq" id="WP_074633454.1">
    <property type="nucleotide sequence ID" value="NZ_CP066065.1"/>
</dbReference>
<dbReference type="Proteomes" id="UP000595220">
    <property type="component" value="Chromosome"/>
</dbReference>
<proteinExistence type="predicted"/>
<organism evidence="2 3">
    <name type="scientific">Schaalia meyeri</name>
    <dbReference type="NCBI Taxonomy" id="52773"/>
    <lineage>
        <taxon>Bacteria</taxon>
        <taxon>Bacillati</taxon>
        <taxon>Actinomycetota</taxon>
        <taxon>Actinomycetes</taxon>
        <taxon>Actinomycetales</taxon>
        <taxon>Actinomycetaceae</taxon>
        <taxon>Schaalia</taxon>
    </lineage>
</organism>
<dbReference type="InterPro" id="IPR001584">
    <property type="entry name" value="Integrase_cat-core"/>
</dbReference>
<evidence type="ECO:0000313" key="2">
    <source>
        <dbReference type="EMBL" id="QQC43584.1"/>
    </source>
</evidence>
<protein>
    <submittedName>
        <fullName evidence="2">DDE-type integrase/transposase/recombinase</fullName>
    </submittedName>
</protein>
<dbReference type="PANTHER" id="PTHR46889">
    <property type="entry name" value="TRANSPOSASE INSF FOR INSERTION SEQUENCE IS3B-RELATED"/>
    <property type="match status" value="1"/>
</dbReference>
<dbReference type="InterPro" id="IPR036397">
    <property type="entry name" value="RNaseH_sf"/>
</dbReference>
<dbReference type="AlphaFoldDB" id="A0AAQ0BVP4"/>
<dbReference type="Gene3D" id="3.30.420.10">
    <property type="entry name" value="Ribonuclease H-like superfamily/Ribonuclease H"/>
    <property type="match status" value="1"/>
</dbReference>
<dbReference type="SUPFAM" id="SSF53098">
    <property type="entry name" value="Ribonuclease H-like"/>
    <property type="match status" value="1"/>
</dbReference>
<dbReference type="InterPro" id="IPR050900">
    <property type="entry name" value="Transposase_IS3/IS150/IS904"/>
</dbReference>